<reference evidence="6" key="1">
    <citation type="journal article" date="2014" name="Int. J. Syst. Evol. Microbiol.">
        <title>Complete genome sequence of Corynebacterium casei LMG S-19264T (=DSM 44701T), isolated from a smear-ripened cheese.</title>
        <authorList>
            <consortium name="US DOE Joint Genome Institute (JGI-PGF)"/>
            <person name="Walter F."/>
            <person name="Albersmeier A."/>
            <person name="Kalinowski J."/>
            <person name="Ruckert C."/>
        </authorList>
    </citation>
    <scope>NUCLEOTIDE SEQUENCE</scope>
    <source>
        <strain evidence="6">KCTC 23310</strain>
    </source>
</reference>
<dbReference type="Gene3D" id="3.40.50.2300">
    <property type="match status" value="2"/>
</dbReference>
<dbReference type="GO" id="GO:0003700">
    <property type="term" value="F:DNA-binding transcription factor activity"/>
    <property type="evidence" value="ECO:0007669"/>
    <property type="project" value="TreeGrafter"/>
</dbReference>
<evidence type="ECO:0000313" key="7">
    <source>
        <dbReference type="Proteomes" id="UP000638981"/>
    </source>
</evidence>
<evidence type="ECO:0000256" key="4">
    <source>
        <dbReference type="ARBA" id="ARBA00023163"/>
    </source>
</evidence>
<dbReference type="PROSITE" id="PS50932">
    <property type="entry name" value="HTH_LACI_2"/>
    <property type="match status" value="1"/>
</dbReference>
<gene>
    <name evidence="6" type="primary">lacI</name>
    <name evidence="6" type="ORF">GCM10007315_24570</name>
</gene>
<organism evidence="6 7">
    <name type="scientific">Neogemmobacter tilapiae</name>
    <dbReference type="NCBI Taxonomy" id="875041"/>
    <lineage>
        <taxon>Bacteria</taxon>
        <taxon>Pseudomonadati</taxon>
        <taxon>Pseudomonadota</taxon>
        <taxon>Alphaproteobacteria</taxon>
        <taxon>Rhodobacterales</taxon>
        <taxon>Paracoccaceae</taxon>
        <taxon>Neogemmobacter</taxon>
    </lineage>
</organism>
<dbReference type="GO" id="GO:0000976">
    <property type="term" value="F:transcription cis-regulatory region binding"/>
    <property type="evidence" value="ECO:0007669"/>
    <property type="project" value="TreeGrafter"/>
</dbReference>
<dbReference type="Gene3D" id="1.10.260.40">
    <property type="entry name" value="lambda repressor-like DNA-binding domains"/>
    <property type="match status" value="1"/>
</dbReference>
<evidence type="ECO:0000259" key="5">
    <source>
        <dbReference type="PROSITE" id="PS50932"/>
    </source>
</evidence>
<dbReference type="SUPFAM" id="SSF53822">
    <property type="entry name" value="Periplasmic binding protein-like I"/>
    <property type="match status" value="1"/>
</dbReference>
<keyword evidence="2" id="KW-0805">Transcription regulation</keyword>
<dbReference type="SUPFAM" id="SSF47413">
    <property type="entry name" value="lambda repressor-like DNA-binding domains"/>
    <property type="match status" value="1"/>
</dbReference>
<dbReference type="InterPro" id="IPR046335">
    <property type="entry name" value="LacI/GalR-like_sensor"/>
</dbReference>
<keyword evidence="1" id="KW-0678">Repressor</keyword>
<dbReference type="AlphaFoldDB" id="A0A918TWG7"/>
<proteinExistence type="predicted"/>
<dbReference type="CDD" id="cd01392">
    <property type="entry name" value="HTH_LacI"/>
    <property type="match status" value="1"/>
</dbReference>
<comment type="caution">
    <text evidence="6">The sequence shown here is derived from an EMBL/GenBank/DDBJ whole genome shotgun (WGS) entry which is preliminary data.</text>
</comment>
<reference evidence="6" key="2">
    <citation type="submission" date="2020-09" db="EMBL/GenBank/DDBJ databases">
        <authorList>
            <person name="Sun Q."/>
            <person name="Kim S."/>
        </authorList>
    </citation>
    <scope>NUCLEOTIDE SEQUENCE</scope>
    <source>
        <strain evidence="6">KCTC 23310</strain>
    </source>
</reference>
<dbReference type="InterPro" id="IPR010982">
    <property type="entry name" value="Lambda_DNA-bd_dom_sf"/>
</dbReference>
<evidence type="ECO:0000256" key="1">
    <source>
        <dbReference type="ARBA" id="ARBA00022491"/>
    </source>
</evidence>
<dbReference type="SMART" id="SM00354">
    <property type="entry name" value="HTH_LACI"/>
    <property type="match status" value="1"/>
</dbReference>
<keyword evidence="4" id="KW-0804">Transcription</keyword>
<protein>
    <submittedName>
        <fullName evidence="6">LacI family transcriptional regulator</fullName>
    </submittedName>
</protein>
<evidence type="ECO:0000256" key="2">
    <source>
        <dbReference type="ARBA" id="ARBA00023015"/>
    </source>
</evidence>
<dbReference type="InterPro" id="IPR000843">
    <property type="entry name" value="HTH_LacI"/>
</dbReference>
<accession>A0A918TWG7</accession>
<dbReference type="Pfam" id="PF13377">
    <property type="entry name" value="Peripla_BP_3"/>
    <property type="match status" value="1"/>
</dbReference>
<dbReference type="PANTHER" id="PTHR30146:SF148">
    <property type="entry name" value="HTH-TYPE TRANSCRIPTIONAL REPRESSOR PURR-RELATED"/>
    <property type="match status" value="1"/>
</dbReference>
<dbReference type="InterPro" id="IPR028082">
    <property type="entry name" value="Peripla_BP_I"/>
</dbReference>
<dbReference type="CDD" id="cd06267">
    <property type="entry name" value="PBP1_LacI_sugar_binding-like"/>
    <property type="match status" value="1"/>
</dbReference>
<keyword evidence="7" id="KW-1185">Reference proteome</keyword>
<evidence type="ECO:0000256" key="3">
    <source>
        <dbReference type="ARBA" id="ARBA00023125"/>
    </source>
</evidence>
<dbReference type="Proteomes" id="UP000638981">
    <property type="component" value="Unassembled WGS sequence"/>
</dbReference>
<dbReference type="PANTHER" id="PTHR30146">
    <property type="entry name" value="LACI-RELATED TRANSCRIPTIONAL REPRESSOR"/>
    <property type="match status" value="1"/>
</dbReference>
<evidence type="ECO:0000313" key="6">
    <source>
        <dbReference type="EMBL" id="GHC59847.1"/>
    </source>
</evidence>
<dbReference type="EMBL" id="BMYJ01000007">
    <property type="protein sequence ID" value="GHC59847.1"/>
    <property type="molecule type" value="Genomic_DNA"/>
</dbReference>
<feature type="domain" description="HTH lacI-type" evidence="5">
    <location>
        <begin position="12"/>
        <end position="66"/>
    </location>
</feature>
<sequence>MATPESPKGTRITIRHVAADSGVSVAAVSKVLRNAYGVSEALRMNVQASIEKLGYRPSVAARGMRGQTYTVGILLVNIDNPFLPQVIDGIHDKLAPSNYKSMLGIGRARLKLESEMVLSMIDNRMDGLILVAPMMPEKLLARFARQIPMVVIGHHEPTAADFDTINSDDRRGAMLAVQALYDRGYRDIVMFSQEYMKDQQHQVATLREQGFRQAMQDLGIGPGIILRAPEDEGADVEAFRAFLARPDRPRAVFVWSDLHALILLDQAHKAGLRVPEDLAIVGYDNSPVAGMSMVGLSSVEQHGRQLGGMATEALLSRIEGRKTPKHLYVTPEVIARSSV</sequence>
<dbReference type="RefSeq" id="WP_189411975.1">
    <property type="nucleotide sequence ID" value="NZ_BMYJ01000007.1"/>
</dbReference>
<keyword evidence="3" id="KW-0238">DNA-binding</keyword>
<dbReference type="Pfam" id="PF00356">
    <property type="entry name" value="LacI"/>
    <property type="match status" value="1"/>
</dbReference>
<name>A0A918TWG7_9RHOB</name>